<dbReference type="EMBL" id="HBIV01006430">
    <property type="protein sequence ID" value="CAE0651073.1"/>
    <property type="molecule type" value="Transcribed_RNA"/>
</dbReference>
<feature type="compositionally biased region" description="Basic and acidic residues" evidence="1">
    <location>
        <begin position="110"/>
        <end position="124"/>
    </location>
</feature>
<organism evidence="3">
    <name type="scientific">Lotharella globosa</name>
    <dbReference type="NCBI Taxonomy" id="91324"/>
    <lineage>
        <taxon>Eukaryota</taxon>
        <taxon>Sar</taxon>
        <taxon>Rhizaria</taxon>
        <taxon>Cercozoa</taxon>
        <taxon>Chlorarachniophyceae</taxon>
        <taxon>Lotharella</taxon>
    </lineage>
</organism>
<gene>
    <name evidence="2" type="ORF">LGLO00237_LOCUS4694</name>
    <name evidence="3" type="ORF">LGLO00237_LOCUS4695</name>
</gene>
<evidence type="ECO:0000313" key="2">
    <source>
        <dbReference type="EMBL" id="CAE0651071.1"/>
    </source>
</evidence>
<feature type="compositionally biased region" description="Acidic residues" evidence="1">
    <location>
        <begin position="131"/>
        <end position="140"/>
    </location>
</feature>
<dbReference type="EMBL" id="HBIV01006429">
    <property type="protein sequence ID" value="CAE0651071.1"/>
    <property type="molecule type" value="Transcribed_RNA"/>
</dbReference>
<evidence type="ECO:0000256" key="1">
    <source>
        <dbReference type="SAM" id="MobiDB-lite"/>
    </source>
</evidence>
<dbReference type="AlphaFoldDB" id="A0A6V3JH70"/>
<reference evidence="3" key="1">
    <citation type="submission" date="2021-01" db="EMBL/GenBank/DDBJ databases">
        <authorList>
            <person name="Corre E."/>
            <person name="Pelletier E."/>
            <person name="Niang G."/>
            <person name="Scheremetjew M."/>
            <person name="Finn R."/>
            <person name="Kale V."/>
            <person name="Holt S."/>
            <person name="Cochrane G."/>
            <person name="Meng A."/>
            <person name="Brown T."/>
            <person name="Cohen L."/>
        </authorList>
    </citation>
    <scope>NUCLEOTIDE SEQUENCE</scope>
    <source>
        <strain evidence="3">CCCM811</strain>
    </source>
</reference>
<protein>
    <submittedName>
        <fullName evidence="3">Uncharacterized protein</fullName>
    </submittedName>
</protein>
<feature type="compositionally biased region" description="Low complexity" evidence="1">
    <location>
        <begin position="98"/>
        <end position="109"/>
    </location>
</feature>
<feature type="region of interest" description="Disordered" evidence="1">
    <location>
        <begin position="94"/>
        <end position="149"/>
    </location>
</feature>
<sequence length="215" mass="24153">MKVADSYRMDEIPQKKLSRLAKRVGMNSLIHKTVVMEFACFLSPRPPLFANSLPSCCVSSSSFRSSWRVLVSYACQYLRYCAVSACIRTHGRGEASKRGGAVAGAASRSSGKDSKGRDEEDPKKGIRGSGGEEELEPMEEEEKHRDGQERIFERSVKGSSCAITESESLFFMLAIFYVLHILSSQWSYRHRELKIILHFVNPLQCTLTVYACVPR</sequence>
<accession>A0A6V3JH70</accession>
<evidence type="ECO:0000313" key="3">
    <source>
        <dbReference type="EMBL" id="CAE0651073.1"/>
    </source>
</evidence>
<proteinExistence type="predicted"/>
<name>A0A6V3JH70_9EUKA</name>